<feature type="transmembrane region" description="Helical" evidence="8">
    <location>
        <begin position="65"/>
        <end position="84"/>
    </location>
</feature>
<feature type="transmembrane region" description="Helical" evidence="8">
    <location>
        <begin position="21"/>
        <end position="45"/>
    </location>
</feature>
<gene>
    <name evidence="11" type="ORF">THSYN_14055</name>
</gene>
<dbReference type="InterPro" id="IPR036640">
    <property type="entry name" value="ABC1_TM_sf"/>
</dbReference>
<keyword evidence="6 8" id="KW-1133">Transmembrane helix</keyword>
<keyword evidence="12" id="KW-1185">Reference proteome</keyword>
<organism evidence="11 12">
    <name type="scientific">Candidatus Thiodictyon syntrophicum</name>
    <dbReference type="NCBI Taxonomy" id="1166950"/>
    <lineage>
        <taxon>Bacteria</taxon>
        <taxon>Pseudomonadati</taxon>
        <taxon>Pseudomonadota</taxon>
        <taxon>Gammaproteobacteria</taxon>
        <taxon>Chromatiales</taxon>
        <taxon>Chromatiaceae</taxon>
        <taxon>Thiodictyon</taxon>
    </lineage>
</organism>
<evidence type="ECO:0000259" key="10">
    <source>
        <dbReference type="PROSITE" id="PS50929"/>
    </source>
</evidence>
<dbReference type="InterPro" id="IPR003593">
    <property type="entry name" value="AAA+_ATPase"/>
</dbReference>
<dbReference type="PROSITE" id="PS50893">
    <property type="entry name" value="ABC_TRANSPORTER_2"/>
    <property type="match status" value="1"/>
</dbReference>
<feature type="domain" description="ABC transmembrane type-1" evidence="10">
    <location>
        <begin position="26"/>
        <end position="309"/>
    </location>
</feature>
<evidence type="ECO:0000256" key="8">
    <source>
        <dbReference type="SAM" id="Phobius"/>
    </source>
</evidence>
<name>A0A2K8UH22_9GAMM</name>
<evidence type="ECO:0000313" key="12">
    <source>
        <dbReference type="Proteomes" id="UP000232638"/>
    </source>
</evidence>
<dbReference type="CDD" id="cd03223">
    <property type="entry name" value="ABCD_peroxisomal_ALDP"/>
    <property type="match status" value="1"/>
</dbReference>
<evidence type="ECO:0000256" key="5">
    <source>
        <dbReference type="ARBA" id="ARBA00022840"/>
    </source>
</evidence>
<proteinExistence type="predicted"/>
<feature type="transmembrane region" description="Helical" evidence="8">
    <location>
        <begin position="229"/>
        <end position="246"/>
    </location>
</feature>
<dbReference type="PANTHER" id="PTHR11384">
    <property type="entry name" value="ATP-BINDING CASSETTE, SUB-FAMILY D MEMBER"/>
    <property type="match status" value="1"/>
</dbReference>
<dbReference type="InterPro" id="IPR003439">
    <property type="entry name" value="ABC_transporter-like_ATP-bd"/>
</dbReference>
<dbReference type="Gene3D" id="3.40.50.300">
    <property type="entry name" value="P-loop containing nucleotide triphosphate hydrolases"/>
    <property type="match status" value="1"/>
</dbReference>
<accession>A0A2K8UH22</accession>
<protein>
    <submittedName>
        <fullName evidence="11">ABC transporter ATP-binding protein</fullName>
    </submittedName>
</protein>
<keyword evidence="4" id="KW-0547">Nucleotide-binding</keyword>
<evidence type="ECO:0000256" key="1">
    <source>
        <dbReference type="ARBA" id="ARBA00004651"/>
    </source>
</evidence>
<dbReference type="GO" id="GO:0140359">
    <property type="term" value="F:ABC-type transporter activity"/>
    <property type="evidence" value="ECO:0007669"/>
    <property type="project" value="InterPro"/>
</dbReference>
<dbReference type="EMBL" id="CP020370">
    <property type="protein sequence ID" value="AUB84779.1"/>
    <property type="molecule type" value="Genomic_DNA"/>
</dbReference>
<dbReference type="Pfam" id="PF00005">
    <property type="entry name" value="ABC_tran"/>
    <property type="match status" value="1"/>
</dbReference>
<feature type="domain" description="ABC transporter" evidence="9">
    <location>
        <begin position="349"/>
        <end position="565"/>
    </location>
</feature>
<evidence type="ECO:0000256" key="3">
    <source>
        <dbReference type="ARBA" id="ARBA00022692"/>
    </source>
</evidence>
<keyword evidence="5 11" id="KW-0067">ATP-binding</keyword>
<dbReference type="SUPFAM" id="SSF90123">
    <property type="entry name" value="ABC transporter transmembrane region"/>
    <property type="match status" value="1"/>
</dbReference>
<dbReference type="AlphaFoldDB" id="A0A2K8UH22"/>
<dbReference type="KEGG" id="tsy:THSYN_14055"/>
<comment type="subcellular location">
    <subcellularLocation>
        <location evidence="1">Cell membrane</location>
        <topology evidence="1">Multi-pass membrane protein</topology>
    </subcellularLocation>
</comment>
<keyword evidence="7 8" id="KW-0472">Membrane</keyword>
<dbReference type="InterPro" id="IPR050835">
    <property type="entry name" value="ABC_transporter_sub-D"/>
</dbReference>
<evidence type="ECO:0000313" key="11">
    <source>
        <dbReference type="EMBL" id="AUB84779.1"/>
    </source>
</evidence>
<feature type="transmembrane region" description="Helical" evidence="8">
    <location>
        <begin position="139"/>
        <end position="160"/>
    </location>
</feature>
<dbReference type="OrthoDB" id="9810134at2"/>
<feature type="transmembrane region" description="Helical" evidence="8">
    <location>
        <begin position="280"/>
        <end position="301"/>
    </location>
</feature>
<evidence type="ECO:0000256" key="2">
    <source>
        <dbReference type="ARBA" id="ARBA00022448"/>
    </source>
</evidence>
<dbReference type="GO" id="GO:0016887">
    <property type="term" value="F:ATP hydrolysis activity"/>
    <property type="evidence" value="ECO:0007669"/>
    <property type="project" value="InterPro"/>
</dbReference>
<feature type="transmembrane region" description="Helical" evidence="8">
    <location>
        <begin position="252"/>
        <end position="273"/>
    </location>
</feature>
<dbReference type="Gene3D" id="1.20.1560.10">
    <property type="entry name" value="ABC transporter type 1, transmembrane domain"/>
    <property type="match status" value="1"/>
</dbReference>
<evidence type="ECO:0000256" key="7">
    <source>
        <dbReference type="ARBA" id="ARBA00023136"/>
    </source>
</evidence>
<dbReference type="GO" id="GO:0005524">
    <property type="term" value="F:ATP binding"/>
    <property type="evidence" value="ECO:0007669"/>
    <property type="project" value="UniProtKB-KW"/>
</dbReference>
<sequence length="565" mass="63533">MRQLWIISKAFFFGSQIRYKALVFVVILLALALSVGGVQVLMSYVARYFMTAIADKDVPAYRQWLWWYLGTFVLAIPLGVYYRWTEERLALLWREWMAQHLIRRYFNNRAYYRLRGSSSIDNPDQRISEDVRNFTGTSLSFLLITLNATVTLIAFVGVLWSISATLVGVLLCYAIAGTGFSILIGRRLIGLNYLQYQKEADFRYGLVRVRDNAESIAFYRGEGREQRDLVGRLGAAVLNMLSIIGWNRNLAFFVTGYNYAAIILPVVIVAPLFMAGKVEFGVVTQSAGAFAQVLAAVSLIITQFERLSAYLAGVRRLGMLWDELDEFDADEERAAPAGDPAPADDGRMVKLDNLTVRTPDDAKTLVIGLSLELRRRQSLLIMGASGTGKSSVLRTIAGLWPIGSGTIERPPLRDMMFLPQRPYMIDGNLRDQLLYPYPASDLSDEQIIAVVGKVNLADVLERVDSDLGRVLDWTNVLSIGEQQRVAFARLFLHGPAFAFLDEATSALDEDNQERFYSMLKDSGIGFISVGHRTTLIQYHDRVLRLDRSGTWDITQPSRPYGCCRS</sequence>
<keyword evidence="2" id="KW-0813">Transport</keyword>
<dbReference type="Pfam" id="PF06472">
    <property type="entry name" value="ABC_membrane_2"/>
    <property type="match status" value="1"/>
</dbReference>
<feature type="transmembrane region" description="Helical" evidence="8">
    <location>
        <begin position="166"/>
        <end position="185"/>
    </location>
</feature>
<evidence type="ECO:0000259" key="9">
    <source>
        <dbReference type="PROSITE" id="PS50893"/>
    </source>
</evidence>
<keyword evidence="3 8" id="KW-0812">Transmembrane</keyword>
<evidence type="ECO:0000256" key="4">
    <source>
        <dbReference type="ARBA" id="ARBA00022741"/>
    </source>
</evidence>
<evidence type="ECO:0000256" key="6">
    <source>
        <dbReference type="ARBA" id="ARBA00022989"/>
    </source>
</evidence>
<dbReference type="GO" id="GO:0005886">
    <property type="term" value="C:plasma membrane"/>
    <property type="evidence" value="ECO:0007669"/>
    <property type="project" value="UniProtKB-SubCell"/>
</dbReference>
<dbReference type="PROSITE" id="PS50929">
    <property type="entry name" value="ABC_TM1F"/>
    <property type="match status" value="1"/>
</dbReference>
<dbReference type="Proteomes" id="UP000232638">
    <property type="component" value="Chromosome"/>
</dbReference>
<dbReference type="SUPFAM" id="SSF52540">
    <property type="entry name" value="P-loop containing nucleoside triphosphate hydrolases"/>
    <property type="match status" value="1"/>
</dbReference>
<dbReference type="SMART" id="SM00382">
    <property type="entry name" value="AAA"/>
    <property type="match status" value="1"/>
</dbReference>
<reference evidence="11 12" key="1">
    <citation type="submission" date="2017-03" db="EMBL/GenBank/DDBJ databases">
        <title>Complete genome sequence of Candidatus 'Thiodictyon syntrophicum' sp. nov. strain Cad16T, a photolithoautotroph purple sulfur bacterium isolated from an alpine meromictic lake.</title>
        <authorList>
            <person name="Luedin S.M."/>
            <person name="Pothier J.F."/>
            <person name="Danza F."/>
            <person name="Storelli N."/>
            <person name="Wittwer M."/>
            <person name="Tonolla M."/>
        </authorList>
    </citation>
    <scope>NUCLEOTIDE SEQUENCE [LARGE SCALE GENOMIC DNA]</scope>
    <source>
        <strain evidence="11 12">Cad16T</strain>
    </source>
</reference>
<dbReference type="InterPro" id="IPR011527">
    <property type="entry name" value="ABC1_TM_dom"/>
</dbReference>
<dbReference type="InterPro" id="IPR027417">
    <property type="entry name" value="P-loop_NTPase"/>
</dbReference>
<dbReference type="PANTHER" id="PTHR11384:SF59">
    <property type="entry name" value="LYSOSOMAL COBALAMIN TRANSPORTER ABCD4"/>
    <property type="match status" value="1"/>
</dbReference>